<proteinExistence type="predicted"/>
<dbReference type="EMBL" id="CP059735">
    <property type="protein sequence ID" value="WDD99193.1"/>
    <property type="molecule type" value="Genomic_DNA"/>
</dbReference>
<dbReference type="AlphaFoldDB" id="A0AAE9YRN7"/>
<dbReference type="RefSeq" id="WP_160298370.1">
    <property type="nucleotide sequence ID" value="NZ_CP059735.1"/>
</dbReference>
<gene>
    <name evidence="1" type="ORF">SG35_000440</name>
</gene>
<reference evidence="1 2" key="1">
    <citation type="journal article" date="2015" name="Genome Announc.">
        <title>Draft Genome Sequences of Marine Isolates of Thalassomonas viridans and Thalassomonas actiniarum.</title>
        <authorList>
            <person name="Olonade I."/>
            <person name="van Zyl L.J."/>
            <person name="Trindade M."/>
        </authorList>
    </citation>
    <scope>NUCLEOTIDE SEQUENCE [LARGE SCALE GENOMIC DNA]</scope>
    <source>
        <strain evidence="1 2">A5K-106</strain>
    </source>
</reference>
<dbReference type="KEGG" id="tact:SG35_000440"/>
<name>A0AAE9YRN7_9GAMM</name>
<sequence length="50" mass="5373">MHPFSLEKINVRAVSGGVSNSTNVFDGPITWGINEGGDSPFIPFPEIGRQ</sequence>
<dbReference type="Proteomes" id="UP000032568">
    <property type="component" value="Chromosome"/>
</dbReference>
<evidence type="ECO:0000313" key="2">
    <source>
        <dbReference type="Proteomes" id="UP000032568"/>
    </source>
</evidence>
<protein>
    <submittedName>
        <fullName evidence="1">Uncharacterized protein</fullName>
    </submittedName>
</protein>
<evidence type="ECO:0000313" key="1">
    <source>
        <dbReference type="EMBL" id="WDD99193.1"/>
    </source>
</evidence>
<reference evidence="1 2" key="2">
    <citation type="journal article" date="2022" name="Mar. Drugs">
        <title>Bioassay-Guided Fractionation Leads to the Detection of Cholic Acid Generated by the Rare Thalassomonas sp.</title>
        <authorList>
            <person name="Pheiffer F."/>
            <person name="Schneider Y.K."/>
            <person name="Hansen E.H."/>
            <person name="Andersen J.H."/>
            <person name="Isaksson J."/>
            <person name="Busche T."/>
            <person name="R C."/>
            <person name="Kalinowski J."/>
            <person name="Zyl L.V."/>
            <person name="Trindade M."/>
        </authorList>
    </citation>
    <scope>NUCLEOTIDE SEQUENCE [LARGE SCALE GENOMIC DNA]</scope>
    <source>
        <strain evidence="1 2">A5K-106</strain>
    </source>
</reference>
<organism evidence="1 2">
    <name type="scientific">Thalassomonas actiniarum</name>
    <dbReference type="NCBI Taxonomy" id="485447"/>
    <lineage>
        <taxon>Bacteria</taxon>
        <taxon>Pseudomonadati</taxon>
        <taxon>Pseudomonadota</taxon>
        <taxon>Gammaproteobacteria</taxon>
        <taxon>Alteromonadales</taxon>
        <taxon>Colwelliaceae</taxon>
        <taxon>Thalassomonas</taxon>
    </lineage>
</organism>
<accession>A0AAE9YRN7</accession>
<keyword evidence="2" id="KW-1185">Reference proteome</keyword>